<dbReference type="Gene3D" id="2.40.30.170">
    <property type="match status" value="1"/>
</dbReference>
<evidence type="ECO:0000256" key="3">
    <source>
        <dbReference type="ARBA" id="ARBA00022448"/>
    </source>
</evidence>
<evidence type="ECO:0000256" key="7">
    <source>
        <dbReference type="SAM" id="Coils"/>
    </source>
</evidence>
<keyword evidence="7" id="KW-0175">Coiled coil</keyword>
<evidence type="ECO:0000313" key="11">
    <source>
        <dbReference type="Proteomes" id="UP000297753"/>
    </source>
</evidence>
<dbReference type="PRINTS" id="PR01490">
    <property type="entry name" value="RTXTOXIND"/>
</dbReference>
<dbReference type="GO" id="GO:0016020">
    <property type="term" value="C:membrane"/>
    <property type="evidence" value="ECO:0007669"/>
    <property type="project" value="UniProtKB-SubCell"/>
</dbReference>
<comment type="subcellular location">
    <subcellularLocation>
        <location evidence="1">Membrane</location>
        <topology evidence="1">Single-pass membrane protein</topology>
    </subcellularLocation>
</comment>
<evidence type="ECO:0000256" key="6">
    <source>
        <dbReference type="ARBA" id="ARBA00023136"/>
    </source>
</evidence>
<reference evidence="10 11" key="1">
    <citation type="submission" date="2019-01" db="EMBL/GenBank/DDBJ databases">
        <title>Vibrio BEI176 sp. nov, a marine bacterium isolated from China: eastern marignal seas.</title>
        <authorList>
            <person name="Li B."/>
        </authorList>
    </citation>
    <scope>NUCLEOTIDE SEQUENCE [LARGE SCALE GENOMIC DNA]</scope>
    <source>
        <strain evidence="10 11">BEI176</strain>
    </source>
</reference>
<dbReference type="RefSeq" id="WP_134837405.1">
    <property type="nucleotide sequence ID" value="NZ_SATR01000067.1"/>
</dbReference>
<dbReference type="GO" id="GO:0009306">
    <property type="term" value="P:protein secretion"/>
    <property type="evidence" value="ECO:0007669"/>
    <property type="project" value="InterPro"/>
</dbReference>
<dbReference type="InterPro" id="IPR006144">
    <property type="entry name" value="Secretion_HlyD_CS"/>
</dbReference>
<evidence type="ECO:0000256" key="4">
    <source>
        <dbReference type="ARBA" id="ARBA00022692"/>
    </source>
</evidence>
<evidence type="ECO:0000256" key="1">
    <source>
        <dbReference type="ARBA" id="ARBA00004167"/>
    </source>
</evidence>
<comment type="caution">
    <text evidence="10">The sequence shown here is derived from an EMBL/GenBank/DDBJ whole genome shotgun (WGS) entry which is preliminary data.</text>
</comment>
<accession>A0A4Y8WAM1</accession>
<sequence>MLFREEAVKSNRRRLTGSVVITQSVSTYTVLLFVTLFFLSFAVFLSSAEIARKETVKGFLVPDKGLVKVYPGRTGILDALYIKAGDRVEKGAAIAKIVNSEKLVNGLEYANAMKQQIRQQVAAIEEELQVSEVIFQQELASLRIQRSEARDSLASLKKVKATSAKRLAIKKTQLTNQQTLHAKGFLSDARYAEFEERYLELLGADEKIEQQLCERQMELSRIDTQIERLPADRKLVEVTKKREIAGLQSNLYQVSNQTALIRSAPESGYVTAIQPTIGARVNSQSPLLSIIPNGSRLDIELFLPTKSAGFIKVGDKVKVRIEAFPYQKFGMLDGVITRIDQSLILPDEKQAPVYITEPVYRVKARLNQQAMMAFGQRFPLKVGMLADADIILESRSILEWILEPLLAIKGTLPERT</sequence>
<keyword evidence="11" id="KW-1185">Reference proteome</keyword>
<evidence type="ECO:0000256" key="2">
    <source>
        <dbReference type="ARBA" id="ARBA00009477"/>
    </source>
</evidence>
<organism evidence="10 11">
    <name type="scientific">Vibrio ouci</name>
    <dbReference type="NCBI Taxonomy" id="2499078"/>
    <lineage>
        <taxon>Bacteria</taxon>
        <taxon>Pseudomonadati</taxon>
        <taxon>Pseudomonadota</taxon>
        <taxon>Gammaproteobacteria</taxon>
        <taxon>Vibrionales</taxon>
        <taxon>Vibrionaceae</taxon>
        <taxon>Vibrio</taxon>
    </lineage>
</organism>
<dbReference type="OrthoDB" id="9775513at2"/>
<keyword evidence="6 8" id="KW-0472">Membrane</keyword>
<proteinExistence type="inferred from homology"/>
<gene>
    <name evidence="10" type="ORF">ELS82_22270</name>
</gene>
<feature type="coiled-coil region" evidence="7">
    <location>
        <begin position="107"/>
        <end position="159"/>
    </location>
</feature>
<comment type="similarity">
    <text evidence="2">Belongs to the membrane fusion protein (MFP) (TC 8.A.1) family.</text>
</comment>
<dbReference type="PROSITE" id="PS00543">
    <property type="entry name" value="HLYD_FAMILY"/>
    <property type="match status" value="1"/>
</dbReference>
<evidence type="ECO:0000256" key="5">
    <source>
        <dbReference type="ARBA" id="ARBA00022989"/>
    </source>
</evidence>
<dbReference type="Pfam" id="PF26002">
    <property type="entry name" value="Beta-barrel_AprE"/>
    <property type="match status" value="1"/>
</dbReference>
<evidence type="ECO:0000313" key="10">
    <source>
        <dbReference type="EMBL" id="TFH89438.1"/>
    </source>
</evidence>
<dbReference type="EMBL" id="SATR01000067">
    <property type="protein sequence ID" value="TFH89438.1"/>
    <property type="molecule type" value="Genomic_DNA"/>
</dbReference>
<dbReference type="Proteomes" id="UP000297753">
    <property type="component" value="Unassembled WGS sequence"/>
</dbReference>
<name>A0A4Y8WAM1_9VIBR</name>
<evidence type="ECO:0000256" key="8">
    <source>
        <dbReference type="SAM" id="Phobius"/>
    </source>
</evidence>
<dbReference type="AlphaFoldDB" id="A0A4Y8WAM1"/>
<feature type="domain" description="AprE-like beta-barrel" evidence="9">
    <location>
        <begin position="299"/>
        <end position="391"/>
    </location>
</feature>
<feature type="transmembrane region" description="Helical" evidence="8">
    <location>
        <begin position="20"/>
        <end position="45"/>
    </location>
</feature>
<keyword evidence="5 8" id="KW-1133">Transmembrane helix</keyword>
<keyword evidence="3" id="KW-0813">Transport</keyword>
<dbReference type="PANTHER" id="PTHR30386:SF28">
    <property type="entry name" value="EXPORTED PROTEIN"/>
    <property type="match status" value="1"/>
</dbReference>
<keyword evidence="4 8" id="KW-0812">Transmembrane</keyword>
<dbReference type="PANTHER" id="PTHR30386">
    <property type="entry name" value="MEMBRANE FUSION SUBUNIT OF EMRAB-TOLC MULTIDRUG EFFLUX PUMP"/>
    <property type="match status" value="1"/>
</dbReference>
<protein>
    <submittedName>
        <fullName evidence="10">HlyD family efflux transporter periplasmic adaptor subunit</fullName>
    </submittedName>
</protein>
<dbReference type="InterPro" id="IPR050739">
    <property type="entry name" value="MFP"/>
</dbReference>
<dbReference type="InterPro" id="IPR058982">
    <property type="entry name" value="Beta-barrel_AprE"/>
</dbReference>
<evidence type="ECO:0000259" key="9">
    <source>
        <dbReference type="Pfam" id="PF26002"/>
    </source>
</evidence>